<protein>
    <recommendedName>
        <fullName evidence="1">DNA/RNA-binding protein Alba-like domain-containing protein</fullName>
    </recommendedName>
</protein>
<dbReference type="GO" id="GO:0005634">
    <property type="term" value="C:nucleus"/>
    <property type="evidence" value="ECO:0007669"/>
    <property type="project" value="TreeGrafter"/>
</dbReference>
<dbReference type="eggNOG" id="ENOG502SV2C">
    <property type="taxonomic scope" value="Eukaryota"/>
</dbReference>
<dbReference type="PANTHER" id="PTHR31947:SF36">
    <property type="entry name" value="DNA_RNA-BINDING PROTEIN ALBA-LIKE DOMAIN-CONTAINING PROTEIN"/>
    <property type="match status" value="1"/>
</dbReference>
<name>W9QNX0_9ROSA</name>
<dbReference type="InterPro" id="IPR036882">
    <property type="entry name" value="Alba-like_dom_sf"/>
</dbReference>
<organism evidence="2 3">
    <name type="scientific">Morus notabilis</name>
    <dbReference type="NCBI Taxonomy" id="981085"/>
    <lineage>
        <taxon>Eukaryota</taxon>
        <taxon>Viridiplantae</taxon>
        <taxon>Streptophyta</taxon>
        <taxon>Embryophyta</taxon>
        <taxon>Tracheophyta</taxon>
        <taxon>Spermatophyta</taxon>
        <taxon>Magnoliopsida</taxon>
        <taxon>eudicotyledons</taxon>
        <taxon>Gunneridae</taxon>
        <taxon>Pentapetalae</taxon>
        <taxon>rosids</taxon>
        <taxon>fabids</taxon>
        <taxon>Rosales</taxon>
        <taxon>Moraceae</taxon>
        <taxon>Moreae</taxon>
        <taxon>Morus</taxon>
    </lineage>
</organism>
<feature type="domain" description="DNA/RNA-binding protein Alba-like" evidence="1">
    <location>
        <begin position="54"/>
        <end position="114"/>
    </location>
</feature>
<sequence>MEVVNNVVVPEGSEAKEVLSNTELDCGGSNGGDTKTGCDASSDQELSSKGKIRIQVSKTKKPLFFYINLAKKYMKQYYDVELTALGMAIPTVVMISESLKRNGLAIQKNISTSTVAKSKDEKKGRMIVKAQIEILLGQADKLEESSAVAATSN</sequence>
<dbReference type="InterPro" id="IPR014560">
    <property type="entry name" value="UCP030333_Alba"/>
</dbReference>
<evidence type="ECO:0000313" key="3">
    <source>
        <dbReference type="Proteomes" id="UP000030645"/>
    </source>
</evidence>
<keyword evidence="3" id="KW-1185">Reference proteome</keyword>
<dbReference type="Gene3D" id="3.30.110.20">
    <property type="entry name" value="Alba-like domain"/>
    <property type="match status" value="1"/>
</dbReference>
<dbReference type="EMBL" id="KE343450">
    <property type="protein sequence ID" value="EXB29872.1"/>
    <property type="molecule type" value="Genomic_DNA"/>
</dbReference>
<dbReference type="GO" id="GO:0003723">
    <property type="term" value="F:RNA binding"/>
    <property type="evidence" value="ECO:0007669"/>
    <property type="project" value="TreeGrafter"/>
</dbReference>
<accession>W9QNX0</accession>
<dbReference type="AlphaFoldDB" id="W9QNX0"/>
<dbReference type="Proteomes" id="UP000030645">
    <property type="component" value="Unassembled WGS sequence"/>
</dbReference>
<evidence type="ECO:0000313" key="2">
    <source>
        <dbReference type="EMBL" id="EXB29872.1"/>
    </source>
</evidence>
<dbReference type="OrthoDB" id="1699369at2759"/>
<dbReference type="InterPro" id="IPR002775">
    <property type="entry name" value="DNA/RNA-bd_Alba-like"/>
</dbReference>
<reference evidence="3" key="1">
    <citation type="submission" date="2013-01" db="EMBL/GenBank/DDBJ databases">
        <title>Draft Genome Sequence of a Mulberry Tree, Morus notabilis C.K. Schneid.</title>
        <authorList>
            <person name="He N."/>
            <person name="Zhao S."/>
        </authorList>
    </citation>
    <scope>NUCLEOTIDE SEQUENCE</scope>
</reference>
<dbReference type="PANTHER" id="PTHR31947">
    <property type="entry name" value="DNA/RNA-BINDING PROTEIN ALBA 3"/>
    <property type="match status" value="1"/>
</dbReference>
<gene>
    <name evidence="2" type="ORF">L484_016362</name>
</gene>
<evidence type="ECO:0000259" key="1">
    <source>
        <dbReference type="Pfam" id="PF01918"/>
    </source>
</evidence>
<dbReference type="SUPFAM" id="SSF82704">
    <property type="entry name" value="AlbA-like"/>
    <property type="match status" value="1"/>
</dbReference>
<proteinExistence type="predicted"/>
<dbReference type="Pfam" id="PF01918">
    <property type="entry name" value="Alba"/>
    <property type="match status" value="1"/>
</dbReference>
<dbReference type="KEGG" id="mnt:21399411"/>